<dbReference type="Pfam" id="PF00400">
    <property type="entry name" value="WD40"/>
    <property type="match status" value="4"/>
</dbReference>
<feature type="compositionally biased region" description="Low complexity" evidence="4">
    <location>
        <begin position="129"/>
        <end position="151"/>
    </location>
</feature>
<dbReference type="Gene3D" id="2.130.10.10">
    <property type="entry name" value="YVTN repeat-like/Quinoprotein amine dehydrogenase"/>
    <property type="match status" value="2"/>
</dbReference>
<dbReference type="PROSITE" id="PS00678">
    <property type="entry name" value="WD_REPEATS_1"/>
    <property type="match status" value="2"/>
</dbReference>
<dbReference type="PANTHER" id="PTHR14221:SF41">
    <property type="entry name" value="TRANSDUCIN_WD40 REPEAT-LIKE SUPERFAMILY PROTEIN"/>
    <property type="match status" value="1"/>
</dbReference>
<evidence type="ECO:0000256" key="1">
    <source>
        <dbReference type="ARBA" id="ARBA00022574"/>
    </source>
</evidence>
<feature type="repeat" description="WD" evidence="3">
    <location>
        <begin position="705"/>
        <end position="726"/>
    </location>
</feature>
<dbReference type="OrthoDB" id="408728at2759"/>
<evidence type="ECO:0000313" key="6">
    <source>
        <dbReference type="Proteomes" id="UP000327013"/>
    </source>
</evidence>
<feature type="region of interest" description="Disordered" evidence="4">
    <location>
        <begin position="124"/>
        <end position="158"/>
    </location>
</feature>
<sequence length="927" mass="102620">MERKRTLTMNWDGLRDDDDDDRFFESNDRVSSAVSLDLASSSSDEDDDSVDFEESRVSFTSAASSAHSAKSRSSSSLPPPDYDVWISAPGSINERRKRLLRGMGLDNNKKDFISFKRIVSNRSLSQRLTSAPTTSPTKEPKTESPSNSNSPSPSPSQLPIVLVRSRSDSDIETFSISRRRKVELIGAISKQRLTRTYSMILAPHARVFPPYADSIRVWPKGDESATTTGRSIRGALSKSQFGAFFLIKNLDTGTEFIVSEYDEDGMWNRLSDLQTGRKLTMEEFEKCVGYSPVVKELMRREKVSSSLMNGTDERAIERKVSANSYFSKSLRMSKRGGAALLKNVRGIANSMSGGLIGEKEREFSQLPFPVLLEQRLGKNSSEWVKVRQSGKTFKELSALHLCQEIQAHEGSIWTIKFSQDARFLASAGEDRVVHVWEVQECEIMSLRPIEEAGAMTQNMSPIHPSLCAASPDSRPSPALGEVTPLPSEKKRKGKSATRKWNSIPDYVHVPETVFSLSERPVCSFQGHEDDVLDLSWSKSQLLLSSSMDKTVRLWDLESKSCLKLFAHNDYVTCIQFNPVDDNYFISGSLDAKVRLWSIPDRHVVDWIDFHEMVTAASYTPDGQVHFQHIFQNVLFYCKLDQISQIDIQTKKKSHAKKITGFQFAPGNPSEVLVTSADSRIRISDGSDITHKFKGFRNTSSQIAASFSVDGRYIISASEDSHVYIWKREEPRNAGNGKGKNLITIQSQEHFQCKDVSVAIPWPGTIKGDPPAMPVHSKRQSKTSNSPLPSAGASPTREDNSTNGKRHLPPLPKKSSTALESASTPTEEELALVSHTESGIGESFNSVSASVRVGDSFSVSAAANPSSSWSSSWSLFDAGNSHVSHAVQPTSWGLVIVTAGLGGEIRAYQNFGLPRRIGRQTSLFGGNT</sequence>
<name>A0A5N6RM79_9ROSI</name>
<keyword evidence="6" id="KW-1185">Reference proteome</keyword>
<evidence type="ECO:0000256" key="4">
    <source>
        <dbReference type="SAM" id="MobiDB-lite"/>
    </source>
</evidence>
<evidence type="ECO:0008006" key="7">
    <source>
        <dbReference type="Google" id="ProtNLM"/>
    </source>
</evidence>
<feature type="compositionally biased region" description="Polar residues" evidence="4">
    <location>
        <begin position="813"/>
        <end position="824"/>
    </location>
</feature>
<dbReference type="InterPro" id="IPR019775">
    <property type="entry name" value="WD40_repeat_CS"/>
</dbReference>
<dbReference type="SMART" id="SM00320">
    <property type="entry name" value="WD40"/>
    <property type="match status" value="5"/>
</dbReference>
<accession>A0A5N6RM79</accession>
<dbReference type="InterPro" id="IPR020472">
    <property type="entry name" value="WD40_PAC1"/>
</dbReference>
<dbReference type="PROSITE" id="PS50294">
    <property type="entry name" value="WD_REPEATS_REGION"/>
    <property type="match status" value="3"/>
</dbReference>
<reference evidence="5 6" key="1">
    <citation type="submission" date="2019-06" db="EMBL/GenBank/DDBJ databases">
        <title>A chromosomal-level reference genome of Carpinus fangiana (Coryloideae, Betulaceae).</title>
        <authorList>
            <person name="Yang X."/>
            <person name="Wang Z."/>
            <person name="Zhang L."/>
            <person name="Hao G."/>
            <person name="Liu J."/>
            <person name="Yang Y."/>
        </authorList>
    </citation>
    <scope>NUCLEOTIDE SEQUENCE [LARGE SCALE GENOMIC DNA]</scope>
    <source>
        <strain evidence="5">Cfa_2016G</strain>
        <tissue evidence="5">Leaf</tissue>
    </source>
</reference>
<proteinExistence type="predicted"/>
<dbReference type="SUPFAM" id="SSF50978">
    <property type="entry name" value="WD40 repeat-like"/>
    <property type="match status" value="1"/>
</dbReference>
<dbReference type="InterPro" id="IPR036322">
    <property type="entry name" value="WD40_repeat_dom_sf"/>
</dbReference>
<feature type="repeat" description="WD" evidence="3">
    <location>
        <begin position="524"/>
        <end position="564"/>
    </location>
</feature>
<evidence type="ECO:0000313" key="5">
    <source>
        <dbReference type="EMBL" id="KAE8099406.1"/>
    </source>
</evidence>
<gene>
    <name evidence="5" type="ORF">FH972_017390</name>
</gene>
<dbReference type="AlphaFoldDB" id="A0A5N6RM79"/>
<feature type="repeat" description="WD" evidence="3">
    <location>
        <begin position="405"/>
        <end position="446"/>
    </location>
</feature>
<feature type="compositionally biased region" description="Acidic residues" evidence="4">
    <location>
        <begin position="43"/>
        <end position="52"/>
    </location>
</feature>
<organism evidence="5 6">
    <name type="scientific">Carpinus fangiana</name>
    <dbReference type="NCBI Taxonomy" id="176857"/>
    <lineage>
        <taxon>Eukaryota</taxon>
        <taxon>Viridiplantae</taxon>
        <taxon>Streptophyta</taxon>
        <taxon>Embryophyta</taxon>
        <taxon>Tracheophyta</taxon>
        <taxon>Spermatophyta</taxon>
        <taxon>Magnoliopsida</taxon>
        <taxon>eudicotyledons</taxon>
        <taxon>Gunneridae</taxon>
        <taxon>Pentapetalae</taxon>
        <taxon>rosids</taxon>
        <taxon>fabids</taxon>
        <taxon>Fagales</taxon>
        <taxon>Betulaceae</taxon>
        <taxon>Carpinus</taxon>
    </lineage>
</organism>
<feature type="region of interest" description="Disordered" evidence="4">
    <location>
        <begin position="35"/>
        <end position="82"/>
    </location>
</feature>
<dbReference type="PRINTS" id="PR00320">
    <property type="entry name" value="GPROTEINBRPT"/>
</dbReference>
<feature type="repeat" description="WD" evidence="3">
    <location>
        <begin position="564"/>
        <end position="598"/>
    </location>
</feature>
<evidence type="ECO:0000256" key="2">
    <source>
        <dbReference type="ARBA" id="ARBA00022737"/>
    </source>
</evidence>
<feature type="compositionally biased region" description="Low complexity" evidence="4">
    <location>
        <begin position="57"/>
        <end position="76"/>
    </location>
</feature>
<dbReference type="InterPro" id="IPR040324">
    <property type="entry name" value="WDR44/Dgr2"/>
</dbReference>
<dbReference type="InterPro" id="IPR015943">
    <property type="entry name" value="WD40/YVTN_repeat-like_dom_sf"/>
</dbReference>
<dbReference type="PROSITE" id="PS50082">
    <property type="entry name" value="WD_REPEATS_2"/>
    <property type="match status" value="4"/>
</dbReference>
<evidence type="ECO:0000256" key="3">
    <source>
        <dbReference type="PROSITE-ProRule" id="PRU00221"/>
    </source>
</evidence>
<dbReference type="Proteomes" id="UP000327013">
    <property type="component" value="Chromosome 7"/>
</dbReference>
<dbReference type="EMBL" id="CM017327">
    <property type="protein sequence ID" value="KAE8099406.1"/>
    <property type="molecule type" value="Genomic_DNA"/>
</dbReference>
<feature type="region of interest" description="Disordered" evidence="4">
    <location>
        <begin position="468"/>
        <end position="497"/>
    </location>
</feature>
<dbReference type="InterPro" id="IPR001680">
    <property type="entry name" value="WD40_rpt"/>
</dbReference>
<keyword evidence="1 3" id="KW-0853">WD repeat</keyword>
<protein>
    <recommendedName>
        <fullName evidence="7">WD repeat-containing protein 44</fullName>
    </recommendedName>
</protein>
<dbReference type="PANTHER" id="PTHR14221">
    <property type="entry name" value="WD REPEAT DOMAIN 44"/>
    <property type="match status" value="1"/>
</dbReference>
<keyword evidence="2" id="KW-0677">Repeat</keyword>
<feature type="region of interest" description="Disordered" evidence="4">
    <location>
        <begin position="761"/>
        <end position="832"/>
    </location>
</feature>